<dbReference type="Pfam" id="PF12838">
    <property type="entry name" value="Fer4_7"/>
    <property type="match status" value="1"/>
</dbReference>
<evidence type="ECO:0000256" key="4">
    <source>
        <dbReference type="ARBA" id="ARBA00022737"/>
    </source>
</evidence>
<dbReference type="InterPro" id="IPR006478">
    <property type="entry name" value="Formate_DH_asu"/>
</dbReference>
<dbReference type="GO" id="GO:0051539">
    <property type="term" value="F:4 iron, 4 sulfur cluster binding"/>
    <property type="evidence" value="ECO:0007669"/>
    <property type="project" value="UniProtKB-KW"/>
</dbReference>
<protein>
    <submittedName>
        <fullName evidence="11">Formate dehydrogenase subunit alpha</fullName>
    </submittedName>
</protein>
<accession>A0A1F6C7U8</accession>
<dbReference type="CDD" id="cd00207">
    <property type="entry name" value="fer2"/>
    <property type="match status" value="1"/>
</dbReference>
<feature type="domain" description="4Fe-4S ferredoxin-type" evidence="9">
    <location>
        <begin position="150"/>
        <end position="169"/>
    </location>
</feature>
<comment type="caution">
    <text evidence="11">The sequence shown here is derived from an EMBL/GenBank/DDBJ whole genome shotgun (WGS) entry which is preliminary data.</text>
</comment>
<dbReference type="InterPro" id="IPR041924">
    <property type="entry name" value="Formate_Dh-H_N"/>
</dbReference>
<keyword evidence="4" id="KW-0677">Repeat</keyword>
<dbReference type="SUPFAM" id="SSF53706">
    <property type="entry name" value="Formate dehydrogenase/DMSO reductase, domains 1-3"/>
    <property type="match status" value="1"/>
</dbReference>
<dbReference type="SMART" id="SM00926">
    <property type="entry name" value="Molybdop_Fe4S4"/>
    <property type="match status" value="1"/>
</dbReference>
<dbReference type="GO" id="GO:0016020">
    <property type="term" value="C:membrane"/>
    <property type="evidence" value="ECO:0007669"/>
    <property type="project" value="TreeGrafter"/>
</dbReference>
<dbReference type="InterPro" id="IPR017900">
    <property type="entry name" value="4Fe4S_Fe_S_CS"/>
</dbReference>
<dbReference type="InterPro" id="IPR006656">
    <property type="entry name" value="Mopterin_OxRdtase"/>
</dbReference>
<evidence type="ECO:0000313" key="12">
    <source>
        <dbReference type="Proteomes" id="UP000178606"/>
    </source>
</evidence>
<name>A0A1F6C7U8_HANXR</name>
<organism evidence="11 12">
    <name type="scientific">Handelsmanbacteria sp. (strain RIFCSPLOWO2_12_FULL_64_10)</name>
    <dbReference type="NCBI Taxonomy" id="1817868"/>
    <lineage>
        <taxon>Bacteria</taxon>
        <taxon>Candidatus Handelsmaniibacteriota</taxon>
    </lineage>
</organism>
<dbReference type="Gene3D" id="2.40.40.20">
    <property type="match status" value="1"/>
</dbReference>
<dbReference type="Gene3D" id="2.20.25.90">
    <property type="entry name" value="ADC-like domains"/>
    <property type="match status" value="1"/>
</dbReference>
<dbReference type="Pfam" id="PF00384">
    <property type="entry name" value="Molybdopterin"/>
    <property type="match status" value="1"/>
</dbReference>
<dbReference type="AlphaFoldDB" id="A0A1F6C7U8"/>
<evidence type="ECO:0000256" key="2">
    <source>
        <dbReference type="ARBA" id="ARBA00022485"/>
    </source>
</evidence>
<dbReference type="PROSITE" id="PS51669">
    <property type="entry name" value="4FE4S_MOW_BIS_MGD"/>
    <property type="match status" value="1"/>
</dbReference>
<reference evidence="11 12" key="1">
    <citation type="journal article" date="2016" name="Nat. Commun.">
        <title>Thousands of microbial genomes shed light on interconnected biogeochemical processes in an aquifer system.</title>
        <authorList>
            <person name="Anantharaman K."/>
            <person name="Brown C.T."/>
            <person name="Hug L.A."/>
            <person name="Sharon I."/>
            <person name="Castelle C.J."/>
            <person name="Probst A.J."/>
            <person name="Thomas B.C."/>
            <person name="Singh A."/>
            <person name="Wilkins M.J."/>
            <person name="Karaoz U."/>
            <person name="Brodie E.L."/>
            <person name="Williams K.H."/>
            <person name="Hubbard S.S."/>
            <person name="Banfield J.F."/>
        </authorList>
    </citation>
    <scope>NUCLEOTIDE SEQUENCE [LARGE SCALE GENOMIC DNA]</scope>
    <source>
        <strain evidence="12">RIFCSPLOWO2_12_FULL_64_10</strain>
    </source>
</reference>
<evidence type="ECO:0000256" key="3">
    <source>
        <dbReference type="ARBA" id="ARBA00022723"/>
    </source>
</evidence>
<dbReference type="Gene3D" id="3.40.50.740">
    <property type="match status" value="1"/>
</dbReference>
<dbReference type="Pfam" id="PF13510">
    <property type="entry name" value="Fer2_4"/>
    <property type="match status" value="1"/>
</dbReference>
<dbReference type="EMBL" id="MFKF01000381">
    <property type="protein sequence ID" value="OGG45235.1"/>
    <property type="molecule type" value="Genomic_DNA"/>
</dbReference>
<feature type="domain" description="2Fe-2S ferredoxin-type" evidence="8">
    <location>
        <begin position="13"/>
        <end position="91"/>
    </location>
</feature>
<evidence type="ECO:0000256" key="6">
    <source>
        <dbReference type="ARBA" id="ARBA00023004"/>
    </source>
</evidence>
<dbReference type="GO" id="GO:0015942">
    <property type="term" value="P:formate metabolic process"/>
    <property type="evidence" value="ECO:0007669"/>
    <property type="project" value="InterPro"/>
</dbReference>
<dbReference type="InterPro" id="IPR006657">
    <property type="entry name" value="MoPterin_dinucl-bd_dom"/>
</dbReference>
<proteinExistence type="inferred from homology"/>
<dbReference type="PIRSF" id="PIRSF036643">
    <property type="entry name" value="FDH_alpha"/>
    <property type="match status" value="1"/>
</dbReference>
<dbReference type="GO" id="GO:0043546">
    <property type="term" value="F:molybdopterin cofactor binding"/>
    <property type="evidence" value="ECO:0007669"/>
    <property type="project" value="InterPro"/>
</dbReference>
<gene>
    <name evidence="11" type="ORF">A3F84_05875</name>
</gene>
<dbReference type="SUPFAM" id="SSF54292">
    <property type="entry name" value="2Fe-2S ferredoxin-like"/>
    <property type="match status" value="1"/>
</dbReference>
<keyword evidence="3" id="KW-0479">Metal-binding</keyword>
<dbReference type="FunFam" id="2.20.25.90:FF:000001">
    <property type="entry name" value="Formate dehydrogenase subunit alpha"/>
    <property type="match status" value="1"/>
</dbReference>
<evidence type="ECO:0000259" key="9">
    <source>
        <dbReference type="PROSITE" id="PS51379"/>
    </source>
</evidence>
<dbReference type="InterPro" id="IPR006963">
    <property type="entry name" value="Mopterin_OxRdtase_4Fe-4S_dom"/>
</dbReference>
<feature type="domain" description="4Fe-4S ferredoxin-type" evidence="9">
    <location>
        <begin position="193"/>
        <end position="222"/>
    </location>
</feature>
<dbReference type="Gene3D" id="3.10.20.740">
    <property type="match status" value="1"/>
</dbReference>
<dbReference type="PANTHER" id="PTHR43105:SF14">
    <property type="entry name" value="FORMATE DEHYDROGENASE H"/>
    <property type="match status" value="1"/>
</dbReference>
<evidence type="ECO:0000256" key="7">
    <source>
        <dbReference type="ARBA" id="ARBA00023014"/>
    </source>
</evidence>
<dbReference type="InterPro" id="IPR050123">
    <property type="entry name" value="Prok_molybdopt-oxidoreductase"/>
</dbReference>
<keyword evidence="6" id="KW-0408">Iron</keyword>
<dbReference type="PROSITE" id="PS00198">
    <property type="entry name" value="4FE4S_FER_1"/>
    <property type="match status" value="1"/>
</dbReference>
<dbReference type="GO" id="GO:0008863">
    <property type="term" value="F:formate dehydrogenase (NAD+) activity"/>
    <property type="evidence" value="ECO:0007669"/>
    <property type="project" value="InterPro"/>
</dbReference>
<dbReference type="Gene3D" id="3.30.70.20">
    <property type="match status" value="1"/>
</dbReference>
<dbReference type="GO" id="GO:0046872">
    <property type="term" value="F:metal ion binding"/>
    <property type="evidence" value="ECO:0007669"/>
    <property type="project" value="UniProtKB-KW"/>
</dbReference>
<dbReference type="Proteomes" id="UP000178606">
    <property type="component" value="Unassembled WGS sequence"/>
</dbReference>
<keyword evidence="2" id="KW-0004">4Fe-4S</keyword>
<evidence type="ECO:0000259" key="8">
    <source>
        <dbReference type="PROSITE" id="PS51085"/>
    </source>
</evidence>
<evidence type="ECO:0000313" key="11">
    <source>
        <dbReference type="EMBL" id="OGG45235.1"/>
    </source>
</evidence>
<keyword evidence="5" id="KW-0560">Oxidoreductase</keyword>
<evidence type="ECO:0000256" key="5">
    <source>
        <dbReference type="ARBA" id="ARBA00023002"/>
    </source>
</evidence>
<sequence length="919" mass="99870">MVSPDSSSNGNGKAVTLTVNGRPVAVPAGTTVLKAAKAAGVFIPTLCASDKLSPYGSCRMCLVSIEGARGLPASCTTPAADGMVVTTTTPEIDRLRRNVMELYLSDFGDLPPARSDGGRHPFLDIAAYVGLREVRYRGVKHDRPIDDSNPYFRFDPNLCIACGRCVRACDEIQGTFAIQLLSRGFDTTVVAGAGVSFAESNCVSCGACVKECPTGALDEKRLLQVGPPDSSVRTTCAYCGVGCQFEAQVRGGQVVSMKPIDDSPVNEGHACVKGRFAFDYVYAPDRLRTPLIRKDGQFVEATWDEAIDLIAATFKRILEQHGPDALAGISSSRGTNEENYLMQKFFRAAVGTNNIDNCARVCHSATVSGMMEVFGVGAATNGLEDIDRARLLMIVGANPTEGHPVTGARIKRAVRRGAKLIVIDPRRIELCKYADVHLQLRPGANVAVLNGLAHVILTEGLYDEAFIGQRTENFEAYRQTMLTYTPERVEEISGVPADLLRKAARLYATSGASMCCHGLGVSEHKYGSFGVMAMANLALLTGNVGRPGTGINPLRGQNNVQGSCDVGAMPHALTTYQKLQDPDVRAKFEAVYGRPILATPGLKIPEMYEATVAGKLKGLWIVGYDVLHTDPNTHFVRRALQQLDFLVVQDLFLNETAKLAHVVLPGASFLEKDGTFTNGERRIQRIRKAIPPVGQARADWEVICAISEAMGYPMQYSHPSEVMDEIARLTPSLAGVSYDRLEGDGIQWPAPHAGHPGTRVMHQEQFPRGKGKFSPADYLPPGEEPDEDYPFCLVTGRILHHYNSGTMTRRTRLTAWVDEDVVELHPDDAAELRIEDGEKVRLLSRRGEVTLTARHSDRVAPGQVFATFHFPELRLNELLSSSADVLSKCPEYKVSAVRVEKIGKASARRGREKALAAAD</sequence>
<dbReference type="Pfam" id="PF04879">
    <property type="entry name" value="Molybdop_Fe4S4"/>
    <property type="match status" value="1"/>
</dbReference>
<dbReference type="InterPro" id="IPR017896">
    <property type="entry name" value="4Fe4S_Fe-S-bd"/>
</dbReference>
<dbReference type="PROSITE" id="PS51379">
    <property type="entry name" value="4FE4S_FER_2"/>
    <property type="match status" value="2"/>
</dbReference>
<dbReference type="CDD" id="cd02753">
    <property type="entry name" value="MopB_Formate-Dh-H"/>
    <property type="match status" value="1"/>
</dbReference>
<dbReference type="InterPro" id="IPR009010">
    <property type="entry name" value="Asp_de-COase-like_dom_sf"/>
</dbReference>
<dbReference type="InterPro" id="IPR036010">
    <property type="entry name" value="2Fe-2S_ferredoxin-like_sf"/>
</dbReference>
<dbReference type="FunFam" id="3.30.70.20:FF:000035">
    <property type="entry name" value="Iron hydrogenase 1"/>
    <property type="match status" value="1"/>
</dbReference>
<dbReference type="GO" id="GO:0003954">
    <property type="term" value="F:NADH dehydrogenase activity"/>
    <property type="evidence" value="ECO:0007669"/>
    <property type="project" value="TreeGrafter"/>
</dbReference>
<dbReference type="SUPFAM" id="SSF50692">
    <property type="entry name" value="ADC-like"/>
    <property type="match status" value="1"/>
</dbReference>
<dbReference type="SUPFAM" id="SSF54862">
    <property type="entry name" value="4Fe-4S ferredoxins"/>
    <property type="match status" value="1"/>
</dbReference>
<dbReference type="InterPro" id="IPR001041">
    <property type="entry name" value="2Fe-2S_ferredoxin-type"/>
</dbReference>
<dbReference type="CDD" id="cd00508">
    <property type="entry name" value="MopB_CT_Fdh-Nap-like"/>
    <property type="match status" value="1"/>
</dbReference>
<feature type="domain" description="4Fe-4S Mo/W bis-MGD-type" evidence="10">
    <location>
        <begin position="229"/>
        <end position="285"/>
    </location>
</feature>
<evidence type="ECO:0000259" key="10">
    <source>
        <dbReference type="PROSITE" id="PS51669"/>
    </source>
</evidence>
<dbReference type="PROSITE" id="PS51085">
    <property type="entry name" value="2FE2S_FER_2"/>
    <property type="match status" value="1"/>
</dbReference>
<dbReference type="Gene3D" id="3.40.228.10">
    <property type="entry name" value="Dimethylsulfoxide Reductase, domain 2"/>
    <property type="match status" value="1"/>
</dbReference>
<dbReference type="PANTHER" id="PTHR43105">
    <property type="entry name" value="RESPIRATORY NITRATE REDUCTASE"/>
    <property type="match status" value="1"/>
</dbReference>
<evidence type="ECO:0000256" key="1">
    <source>
        <dbReference type="ARBA" id="ARBA00007023"/>
    </source>
</evidence>
<dbReference type="GO" id="GO:0022904">
    <property type="term" value="P:respiratory electron transport chain"/>
    <property type="evidence" value="ECO:0007669"/>
    <property type="project" value="TreeGrafter"/>
</dbReference>
<keyword evidence="7" id="KW-0411">Iron-sulfur</keyword>
<dbReference type="Pfam" id="PF01568">
    <property type="entry name" value="Molydop_binding"/>
    <property type="match status" value="1"/>
</dbReference>
<dbReference type="NCBIfam" id="TIGR01591">
    <property type="entry name" value="Fdh-alpha"/>
    <property type="match status" value="1"/>
</dbReference>
<comment type="similarity">
    <text evidence="1">In the C-terminal section; belongs to the prokaryotic molybdopterin-containing oxidoreductase family.</text>
</comment>